<evidence type="ECO:0000313" key="10">
    <source>
        <dbReference type="Proteomes" id="UP000297540"/>
    </source>
</evidence>
<proteinExistence type="predicted"/>
<sequence length="796" mass="88243">MIANHLKFAFRNLVRTKTFSAINIGGLVVSLTAFILMALYIQNELSYDKFNTRAANIYRVVDDKQTNALMQHGAGSAGPMAPALLADFPQVKQAVRFINAESLVKYEDKLFEERNVFFADASVFNVFDLGMVNGDSQTALSTPMSVVITQKTATKYFGNTDALGKTLLLDGKGMRVTGVIKDVPANSHISFDILISMATAQQKDSGYDWLFSNWYSNNFWTYILLPDNYDANQLEARFDAFANRHKANTATTKHHYSLEKLTDIYLHSDREGQIGKTGSISSLYVFSAIAVFILLIACINFINLSTARAAERAKEVAVKKVNGVTRNQLVAQFFIESFLMTGLALVIAVFISLMLLPAFNQFAGKNIVFNFFTPVHLLALAGIWVVVGLLSGSYPAFILSGFNPITALKGNIKTSARSIFIRKGLVVFQFSISVILIISSIVVYTQLQYMQKHDLGFKPAQTMVINFEGDNTVKQQYRLIKSELMRLKGVKSVSASSNVPGATEPGGWSMDFAKRTGDTIHAELPIFLTDFTFMKQYNIPMVAGRGLSEQFAADTLESMIINETALRKLGFTNANEAIGVKVGMYPTDGRIIGVYKDFHFQSLQKPIEPLAIRVLPGNFRLFSVEMNTANVRQTVADIEKLWKDMVPQRPLEYSFLNERFNQQYNAEIKFGQLFALFTTLAITIACFGLFGLALFSVKQRTKEIGVRKVVGASVTQIAALISKDFVALVLVAILIASPIALFAMSKWIQSFAYRIELSWWIFVSGGAIAVVIAISTISYQAIKAAMANPVKSLRSE</sequence>
<dbReference type="Pfam" id="PF02687">
    <property type="entry name" value="FtsX"/>
    <property type="match status" value="2"/>
</dbReference>
<evidence type="ECO:0000256" key="6">
    <source>
        <dbReference type="SAM" id="Phobius"/>
    </source>
</evidence>
<dbReference type="GO" id="GO:0022857">
    <property type="term" value="F:transmembrane transporter activity"/>
    <property type="evidence" value="ECO:0007669"/>
    <property type="project" value="TreeGrafter"/>
</dbReference>
<dbReference type="Proteomes" id="UP000297540">
    <property type="component" value="Unassembled WGS sequence"/>
</dbReference>
<accession>A0A4Y8RYY8</accession>
<feature type="transmembrane region" description="Helical" evidence="6">
    <location>
        <begin position="424"/>
        <end position="444"/>
    </location>
</feature>
<comment type="subcellular location">
    <subcellularLocation>
        <location evidence="1">Cell membrane</location>
        <topology evidence="1">Multi-pass membrane protein</topology>
    </subcellularLocation>
</comment>
<evidence type="ECO:0000256" key="2">
    <source>
        <dbReference type="ARBA" id="ARBA00022475"/>
    </source>
</evidence>
<evidence type="ECO:0000256" key="1">
    <source>
        <dbReference type="ARBA" id="ARBA00004651"/>
    </source>
</evidence>
<feature type="transmembrane region" description="Helical" evidence="6">
    <location>
        <begin position="283"/>
        <end position="302"/>
    </location>
</feature>
<evidence type="ECO:0000256" key="4">
    <source>
        <dbReference type="ARBA" id="ARBA00022989"/>
    </source>
</evidence>
<feature type="transmembrane region" description="Helical" evidence="6">
    <location>
        <begin position="20"/>
        <end position="41"/>
    </location>
</feature>
<evidence type="ECO:0000313" key="9">
    <source>
        <dbReference type="EMBL" id="TFF29733.1"/>
    </source>
</evidence>
<dbReference type="PANTHER" id="PTHR30572:SF18">
    <property type="entry name" value="ABC-TYPE MACROLIDE FAMILY EXPORT SYSTEM PERMEASE COMPONENT 2"/>
    <property type="match status" value="1"/>
</dbReference>
<dbReference type="InterPro" id="IPR025857">
    <property type="entry name" value="MacB_PCD"/>
</dbReference>
<dbReference type="InterPro" id="IPR050250">
    <property type="entry name" value="Macrolide_Exporter_MacB"/>
</dbReference>
<protein>
    <submittedName>
        <fullName evidence="9">ABC transporter permease</fullName>
    </submittedName>
</protein>
<dbReference type="OrthoDB" id="1451596at2"/>
<evidence type="ECO:0000256" key="3">
    <source>
        <dbReference type="ARBA" id="ARBA00022692"/>
    </source>
</evidence>
<reference evidence="9 10" key="1">
    <citation type="journal article" date="2017" name="Int. J. Syst. Evol. Microbiol.">
        <title>Mucilaginibacterpsychrotolerans sp. nov., isolated from peatlands.</title>
        <authorList>
            <person name="Deng Y."/>
            <person name="Shen L."/>
            <person name="Xu B."/>
            <person name="Liu Y."/>
            <person name="Gu Z."/>
            <person name="Liu H."/>
            <person name="Zhou Y."/>
        </authorList>
    </citation>
    <scope>NUCLEOTIDE SEQUENCE [LARGE SCALE GENOMIC DNA]</scope>
    <source>
        <strain evidence="9 10">NH7-4</strain>
    </source>
</reference>
<dbReference type="AlphaFoldDB" id="A0A4Y8RYY8"/>
<evidence type="ECO:0000259" key="8">
    <source>
        <dbReference type="Pfam" id="PF12704"/>
    </source>
</evidence>
<keyword evidence="10" id="KW-1185">Reference proteome</keyword>
<feature type="transmembrane region" description="Helical" evidence="6">
    <location>
        <begin position="673"/>
        <end position="697"/>
    </location>
</feature>
<gene>
    <name evidence="9" type="ORF">E2R66_27965</name>
</gene>
<feature type="domain" description="ABC3 transporter permease C-terminal" evidence="7">
    <location>
        <begin position="676"/>
        <end position="788"/>
    </location>
</feature>
<dbReference type="Pfam" id="PF12704">
    <property type="entry name" value="MacB_PCD"/>
    <property type="match status" value="1"/>
</dbReference>
<evidence type="ECO:0000256" key="5">
    <source>
        <dbReference type="ARBA" id="ARBA00023136"/>
    </source>
</evidence>
<organism evidence="9 10">
    <name type="scientific">Mucilaginibacter psychrotolerans</name>
    <dbReference type="NCBI Taxonomy" id="1524096"/>
    <lineage>
        <taxon>Bacteria</taxon>
        <taxon>Pseudomonadati</taxon>
        <taxon>Bacteroidota</taxon>
        <taxon>Sphingobacteriia</taxon>
        <taxon>Sphingobacteriales</taxon>
        <taxon>Sphingobacteriaceae</taxon>
        <taxon>Mucilaginibacter</taxon>
    </lineage>
</organism>
<feature type="transmembrane region" description="Helical" evidence="6">
    <location>
        <begin position="333"/>
        <end position="356"/>
    </location>
</feature>
<feature type="transmembrane region" description="Helical" evidence="6">
    <location>
        <begin position="757"/>
        <end position="782"/>
    </location>
</feature>
<evidence type="ECO:0000259" key="7">
    <source>
        <dbReference type="Pfam" id="PF02687"/>
    </source>
</evidence>
<feature type="transmembrane region" description="Helical" evidence="6">
    <location>
        <begin position="725"/>
        <end position="745"/>
    </location>
</feature>
<dbReference type="PANTHER" id="PTHR30572">
    <property type="entry name" value="MEMBRANE COMPONENT OF TRANSPORTER-RELATED"/>
    <property type="match status" value="1"/>
</dbReference>
<keyword evidence="4 6" id="KW-1133">Transmembrane helix</keyword>
<dbReference type="GO" id="GO:0005886">
    <property type="term" value="C:plasma membrane"/>
    <property type="evidence" value="ECO:0007669"/>
    <property type="project" value="UniProtKB-SubCell"/>
</dbReference>
<dbReference type="EMBL" id="SOZE01000068">
    <property type="protein sequence ID" value="TFF29733.1"/>
    <property type="molecule type" value="Genomic_DNA"/>
</dbReference>
<keyword evidence="5 6" id="KW-0472">Membrane</keyword>
<dbReference type="InterPro" id="IPR003838">
    <property type="entry name" value="ABC3_permease_C"/>
</dbReference>
<dbReference type="RefSeq" id="WP_134737995.1">
    <property type="nucleotide sequence ID" value="NZ_SOZE01000068.1"/>
</dbReference>
<comment type="caution">
    <text evidence="9">The sequence shown here is derived from an EMBL/GenBank/DDBJ whole genome shotgun (WGS) entry which is preliminary data.</text>
</comment>
<keyword evidence="3 6" id="KW-0812">Transmembrane</keyword>
<feature type="domain" description="MacB-like periplasmic core" evidence="8">
    <location>
        <begin position="20"/>
        <end position="239"/>
    </location>
</feature>
<name>A0A4Y8RYY8_9SPHI</name>
<keyword evidence="2" id="KW-1003">Cell membrane</keyword>
<feature type="domain" description="ABC3 transporter permease C-terminal" evidence="7">
    <location>
        <begin position="288"/>
        <end position="404"/>
    </location>
</feature>